<evidence type="ECO:0000256" key="4">
    <source>
        <dbReference type="ARBA" id="ARBA00023172"/>
    </source>
</evidence>
<evidence type="ECO:0000259" key="6">
    <source>
        <dbReference type="PROSITE" id="PS51898"/>
    </source>
</evidence>
<evidence type="ECO:0000313" key="9">
    <source>
        <dbReference type="Proteomes" id="UP000006868"/>
    </source>
</evidence>
<dbReference type="HOGENOM" id="CLU_027562_17_1_9"/>
<dbReference type="PROSITE" id="PS51900">
    <property type="entry name" value="CB"/>
    <property type="match status" value="1"/>
</dbReference>
<dbReference type="AlphaFoldDB" id="E3E5B1"/>
<dbReference type="InterPro" id="IPR010998">
    <property type="entry name" value="Integrase_recombinase_N"/>
</dbReference>
<dbReference type="Gene3D" id="1.10.443.10">
    <property type="entry name" value="Intergrase catalytic core"/>
    <property type="match status" value="1"/>
</dbReference>
<dbReference type="GO" id="GO:0006310">
    <property type="term" value="P:DNA recombination"/>
    <property type="evidence" value="ECO:0007669"/>
    <property type="project" value="UniProtKB-KW"/>
</dbReference>
<dbReference type="InterPro" id="IPR050090">
    <property type="entry name" value="Tyrosine_recombinase_XerCD"/>
</dbReference>
<keyword evidence="3 5" id="KW-0238">DNA-binding</keyword>
<keyword evidence="4" id="KW-0233">DNA recombination</keyword>
<reference evidence="8 9" key="1">
    <citation type="journal article" date="2011" name="J. Bacteriol.">
        <title>Complete genome sequence of Paenibacillus polymyxa SC2, a strain of plant growth-promoting Rhizobacterium with broad-spectrum antimicrobial activity.</title>
        <authorList>
            <person name="Ma M."/>
            <person name="Wang C."/>
            <person name="Ding Y."/>
            <person name="Li L."/>
            <person name="Shen D."/>
            <person name="Jiang X."/>
            <person name="Guan D."/>
            <person name="Cao F."/>
            <person name="Chen H."/>
            <person name="Feng R."/>
            <person name="Wang X."/>
            <person name="Ge Y."/>
            <person name="Yao L."/>
            <person name="Bing X."/>
            <person name="Yang X."/>
            <person name="Li J."/>
            <person name="Du B."/>
        </authorList>
    </citation>
    <scope>NUCLEOTIDE SEQUENCE [LARGE SCALE GENOMIC DNA]</scope>
    <source>
        <strain evidence="8 9">SC2</strain>
    </source>
</reference>
<dbReference type="CDD" id="cd01189">
    <property type="entry name" value="INT_ICEBs1_C_like"/>
    <property type="match status" value="1"/>
</dbReference>
<dbReference type="InterPro" id="IPR044068">
    <property type="entry name" value="CB"/>
</dbReference>
<dbReference type="EMBL" id="CP002213">
    <property type="protein sequence ID" value="ADO57471.1"/>
    <property type="molecule type" value="Genomic_DNA"/>
</dbReference>
<organism evidence="8 9">
    <name type="scientific">Paenibacillus polymyxa (strain SC2)</name>
    <name type="common">Bacillus polymyxa</name>
    <dbReference type="NCBI Taxonomy" id="886882"/>
    <lineage>
        <taxon>Bacteria</taxon>
        <taxon>Bacillati</taxon>
        <taxon>Bacillota</taxon>
        <taxon>Bacilli</taxon>
        <taxon>Bacillales</taxon>
        <taxon>Paenibacillaceae</taxon>
        <taxon>Paenibacillus</taxon>
    </lineage>
</organism>
<dbReference type="RefSeq" id="WP_013372057.1">
    <property type="nucleotide sequence ID" value="NC_014622.2"/>
</dbReference>
<name>E3E5B1_PAEPS</name>
<dbReference type="InterPro" id="IPR011010">
    <property type="entry name" value="DNA_brk_join_enz"/>
</dbReference>
<dbReference type="Gene3D" id="1.10.150.130">
    <property type="match status" value="1"/>
</dbReference>
<dbReference type="InterPro" id="IPR028259">
    <property type="entry name" value="AP2-like_int_N"/>
</dbReference>
<dbReference type="OrthoDB" id="9803188at2"/>
<dbReference type="PATRIC" id="fig|886882.15.peg.3512"/>
<dbReference type="PANTHER" id="PTHR30349">
    <property type="entry name" value="PHAGE INTEGRASE-RELATED"/>
    <property type="match status" value="1"/>
</dbReference>
<dbReference type="SUPFAM" id="SSF56349">
    <property type="entry name" value="DNA breaking-rejoining enzymes"/>
    <property type="match status" value="1"/>
</dbReference>
<dbReference type="Proteomes" id="UP000006868">
    <property type="component" value="Chromosome"/>
</dbReference>
<dbReference type="PANTHER" id="PTHR30349:SF64">
    <property type="entry name" value="PROPHAGE INTEGRASE INTD-RELATED"/>
    <property type="match status" value="1"/>
</dbReference>
<feature type="domain" description="Tyr recombinase" evidence="6">
    <location>
        <begin position="171"/>
        <end position="367"/>
    </location>
</feature>
<evidence type="ECO:0000256" key="2">
    <source>
        <dbReference type="ARBA" id="ARBA00022908"/>
    </source>
</evidence>
<dbReference type="GO" id="GO:0003677">
    <property type="term" value="F:DNA binding"/>
    <property type="evidence" value="ECO:0007669"/>
    <property type="project" value="UniProtKB-UniRule"/>
</dbReference>
<evidence type="ECO:0000256" key="1">
    <source>
        <dbReference type="ARBA" id="ARBA00008857"/>
    </source>
</evidence>
<evidence type="ECO:0000256" key="3">
    <source>
        <dbReference type="ARBA" id="ARBA00023125"/>
    </source>
</evidence>
<dbReference type="PROSITE" id="PS51898">
    <property type="entry name" value="TYR_RECOMBINASE"/>
    <property type="match status" value="1"/>
</dbReference>
<feature type="domain" description="Core-binding (CB)" evidence="7">
    <location>
        <begin position="63"/>
        <end position="145"/>
    </location>
</feature>
<dbReference type="eggNOG" id="COG0582">
    <property type="taxonomic scope" value="Bacteria"/>
</dbReference>
<evidence type="ECO:0000256" key="5">
    <source>
        <dbReference type="PROSITE-ProRule" id="PRU01248"/>
    </source>
</evidence>
<gene>
    <name evidence="8" type="primary">int7</name>
    <name evidence="8" type="ORF">PPSC2_16450</name>
</gene>
<evidence type="ECO:0000259" key="7">
    <source>
        <dbReference type="PROSITE" id="PS51900"/>
    </source>
</evidence>
<dbReference type="KEGG" id="ppm:PPSC2_16450"/>
<dbReference type="InterPro" id="IPR004107">
    <property type="entry name" value="Integrase_SAM-like_N"/>
</dbReference>
<dbReference type="Pfam" id="PF00589">
    <property type="entry name" value="Phage_integrase"/>
    <property type="match status" value="1"/>
</dbReference>
<proteinExistence type="inferred from homology"/>
<dbReference type="Pfam" id="PF14659">
    <property type="entry name" value="Phage_int_SAM_3"/>
    <property type="match status" value="1"/>
</dbReference>
<comment type="similarity">
    <text evidence="1">Belongs to the 'phage' integrase family.</text>
</comment>
<evidence type="ECO:0000313" key="8">
    <source>
        <dbReference type="EMBL" id="ADO57471.1"/>
    </source>
</evidence>
<protein>
    <submittedName>
        <fullName evidence="8">Integrase</fullName>
    </submittedName>
</protein>
<dbReference type="InterPro" id="IPR002104">
    <property type="entry name" value="Integrase_catalytic"/>
</dbReference>
<dbReference type="Pfam" id="PF14657">
    <property type="entry name" value="Arm-DNA-bind_4"/>
    <property type="match status" value="1"/>
</dbReference>
<accession>E3E5B1</accession>
<keyword evidence="2" id="KW-0229">DNA integration</keyword>
<sequence>MKGHVYQRGKTWTYIIDLPSDPLTGGRRQKTKGGFKSEKEAWKACHLKIAEIEKGTYTDDSKITITEFLLEYLETHAKPNFKPTSFDTEKTIIEARIIPVLGKIRLQSLTPRIIKTFYADLRKSYSKEYVKNIHGVLKRALRLAYTESGLLSEDIMSKVSMRNKVNANEQKEMQFWTIEEFTQFLDSSRDHVHFIVFSLAVYTGMRRGEILGLRWSDIDFEQKELRVIQTANWTRNGLVIQRPKTNDSIRRVKLFQLIIDDLRLRQEQIKEHKKQYGETYEDNDLVCCYPWGGYIKPKRITEGMDVLVRKAGVKKIRFHDLRHTHASFLLRIGINPKVAAERLGMTPAMFNERYSHLLPTMQDEAVDRI</sequence>
<dbReference type="InterPro" id="IPR013762">
    <property type="entry name" value="Integrase-like_cat_sf"/>
</dbReference>
<dbReference type="GO" id="GO:0015074">
    <property type="term" value="P:DNA integration"/>
    <property type="evidence" value="ECO:0007669"/>
    <property type="project" value="UniProtKB-KW"/>
</dbReference>